<feature type="chain" id="PRO_5042899015" description="G protein-coupled receptor" evidence="2">
    <location>
        <begin position="21"/>
        <end position="151"/>
    </location>
</feature>
<keyword evidence="2" id="KW-0732">Signal</keyword>
<evidence type="ECO:0000256" key="1">
    <source>
        <dbReference type="SAM" id="Phobius"/>
    </source>
</evidence>
<feature type="non-terminal residue" evidence="3">
    <location>
        <position position="151"/>
    </location>
</feature>
<keyword evidence="1" id="KW-0472">Membrane</keyword>
<keyword evidence="1" id="KW-1133">Transmembrane helix</keyword>
<evidence type="ECO:0000256" key="2">
    <source>
        <dbReference type="SAM" id="SignalP"/>
    </source>
</evidence>
<comment type="caution">
    <text evidence="3">The sequence shown here is derived from an EMBL/GenBank/DDBJ whole genome shotgun (WGS) entry which is preliminary data.</text>
</comment>
<dbReference type="EMBL" id="BTRK01000003">
    <property type="protein sequence ID" value="GMR40332.1"/>
    <property type="molecule type" value="Genomic_DNA"/>
</dbReference>
<dbReference type="AlphaFoldDB" id="A0AAN4ZLA6"/>
<keyword evidence="4" id="KW-1185">Reference proteome</keyword>
<evidence type="ECO:0008006" key="5">
    <source>
        <dbReference type="Google" id="ProtNLM"/>
    </source>
</evidence>
<sequence length="151" mass="16733">MPTLTGVLFLLAGFVSWLIAQYCFDPVFYPVAVAISSPSRLQTAFAVVAGPLFTWAFDYQFTIWICAVKLTLLDDPYTPPSLVGLNICRSFYFALAMVGAIIGEKKRKELRRQIDGLANQSTRLQAIVVNSLATGMPIDHVRDLFEGIAIR</sequence>
<evidence type="ECO:0000313" key="3">
    <source>
        <dbReference type="EMBL" id="GMR40332.1"/>
    </source>
</evidence>
<feature type="signal peptide" evidence="2">
    <location>
        <begin position="1"/>
        <end position="20"/>
    </location>
</feature>
<keyword evidence="1" id="KW-0812">Transmembrane</keyword>
<organism evidence="3 4">
    <name type="scientific">Pristionchus mayeri</name>
    <dbReference type="NCBI Taxonomy" id="1317129"/>
    <lineage>
        <taxon>Eukaryota</taxon>
        <taxon>Metazoa</taxon>
        <taxon>Ecdysozoa</taxon>
        <taxon>Nematoda</taxon>
        <taxon>Chromadorea</taxon>
        <taxon>Rhabditida</taxon>
        <taxon>Rhabditina</taxon>
        <taxon>Diplogasteromorpha</taxon>
        <taxon>Diplogasteroidea</taxon>
        <taxon>Neodiplogasteridae</taxon>
        <taxon>Pristionchus</taxon>
    </lineage>
</organism>
<accession>A0AAN4ZLA6</accession>
<reference evidence="4" key="1">
    <citation type="submission" date="2022-10" db="EMBL/GenBank/DDBJ databases">
        <title>Genome assembly of Pristionchus species.</title>
        <authorList>
            <person name="Yoshida K."/>
            <person name="Sommer R.J."/>
        </authorList>
    </citation>
    <scope>NUCLEOTIDE SEQUENCE [LARGE SCALE GENOMIC DNA]</scope>
    <source>
        <strain evidence="4">RS5460</strain>
    </source>
</reference>
<protein>
    <recommendedName>
        <fullName evidence="5">G protein-coupled receptor</fullName>
    </recommendedName>
</protein>
<evidence type="ECO:0000313" key="4">
    <source>
        <dbReference type="Proteomes" id="UP001328107"/>
    </source>
</evidence>
<gene>
    <name evidence="3" type="ORF">PMAYCL1PPCAC_10527</name>
</gene>
<name>A0AAN4ZLA6_9BILA</name>
<dbReference type="Proteomes" id="UP001328107">
    <property type="component" value="Unassembled WGS sequence"/>
</dbReference>
<proteinExistence type="predicted"/>
<feature type="transmembrane region" description="Helical" evidence="1">
    <location>
        <begin position="82"/>
        <end position="103"/>
    </location>
</feature>